<dbReference type="RefSeq" id="WP_011376738.1">
    <property type="nucleotide sequence ID" value="NC_007577.1"/>
</dbReference>
<gene>
    <name evidence="5" type="ordered locus">PMT9312_1189</name>
</gene>
<organism evidence="5 6">
    <name type="scientific">Prochlorococcus marinus (strain MIT 9312)</name>
    <dbReference type="NCBI Taxonomy" id="74546"/>
    <lineage>
        <taxon>Bacteria</taxon>
        <taxon>Bacillati</taxon>
        <taxon>Cyanobacteriota</taxon>
        <taxon>Cyanophyceae</taxon>
        <taxon>Synechococcales</taxon>
        <taxon>Prochlorococcaceae</taxon>
        <taxon>Prochlorococcus</taxon>
    </lineage>
</organism>
<dbReference type="GO" id="GO:0005886">
    <property type="term" value="C:plasma membrane"/>
    <property type="evidence" value="ECO:0007669"/>
    <property type="project" value="TreeGrafter"/>
</dbReference>
<dbReference type="GO" id="GO:0016887">
    <property type="term" value="F:ATP hydrolysis activity"/>
    <property type="evidence" value="ECO:0007669"/>
    <property type="project" value="TreeGrafter"/>
</dbReference>
<evidence type="ECO:0000313" key="6">
    <source>
        <dbReference type="Proteomes" id="UP000002715"/>
    </source>
</evidence>
<dbReference type="PANTHER" id="PTHR30258">
    <property type="entry name" value="TYPE II SECRETION SYSTEM PROTEIN GSPE-RELATED"/>
    <property type="match status" value="1"/>
</dbReference>
<dbReference type="STRING" id="74546.PMT9312_1189"/>
<dbReference type="Pfam" id="PF00437">
    <property type="entry name" value="T2SSE"/>
    <property type="match status" value="1"/>
</dbReference>
<dbReference type="HOGENOM" id="CLU_013446_2_1_3"/>
<dbReference type="OrthoDB" id="568371at2"/>
<dbReference type="EMBL" id="CP000111">
    <property type="protein sequence ID" value="ABB50248.1"/>
    <property type="molecule type" value="Genomic_DNA"/>
</dbReference>
<feature type="domain" description="Bacterial type II secretion system protein E" evidence="4">
    <location>
        <begin position="194"/>
        <end position="582"/>
    </location>
</feature>
<proteinExistence type="inferred from homology"/>
<keyword evidence="2" id="KW-0547">Nucleotide-binding</keyword>
<dbReference type="InterPro" id="IPR027417">
    <property type="entry name" value="P-loop_NTPase"/>
</dbReference>
<evidence type="ECO:0000256" key="1">
    <source>
        <dbReference type="ARBA" id="ARBA00006611"/>
    </source>
</evidence>
<dbReference type="eggNOG" id="COG2804">
    <property type="taxonomic scope" value="Bacteria"/>
</dbReference>
<evidence type="ECO:0000256" key="3">
    <source>
        <dbReference type="ARBA" id="ARBA00022840"/>
    </source>
</evidence>
<dbReference type="KEGG" id="pmi:PMT9312_1189"/>
<keyword evidence="3" id="KW-0067">ATP-binding</keyword>
<evidence type="ECO:0000313" key="5">
    <source>
        <dbReference type="EMBL" id="ABB50248.1"/>
    </source>
</evidence>
<reference evidence="6" key="1">
    <citation type="submission" date="2005-07" db="EMBL/GenBank/DDBJ databases">
        <title>Complete sequence of Prochlorococcus marinus str. MIT 9312.</title>
        <authorList>
            <consortium name="US DOE Joint Genome Institute"/>
            <person name="Copeland A."/>
            <person name="Lucas S."/>
            <person name="Lapidus A."/>
            <person name="Barry K."/>
            <person name="Detter J.C."/>
            <person name="Glavina T."/>
            <person name="Hammon N."/>
            <person name="Israni S."/>
            <person name="Pitluck S."/>
            <person name="Thiel J."/>
            <person name="Schmutz J."/>
            <person name="Larimer F."/>
            <person name="Land M."/>
            <person name="Kyrpides N."/>
            <person name="Lykidis A."/>
            <person name="Richardson P."/>
        </authorList>
    </citation>
    <scope>NUCLEOTIDE SEQUENCE [LARGE SCALE GENOMIC DNA]</scope>
    <source>
        <strain evidence="6">MIT 9312</strain>
    </source>
</reference>
<protein>
    <submittedName>
        <fullName evidence="5">Type II secretory pathway ATPase PulE/Tfp pilus assembly pathway ATPase PilB-like protein</fullName>
    </submittedName>
</protein>
<dbReference type="InterPro" id="IPR001482">
    <property type="entry name" value="T2SS/T4SS_dom"/>
</dbReference>
<name>Q31A47_PROM9</name>
<dbReference type="GO" id="GO:0005524">
    <property type="term" value="F:ATP binding"/>
    <property type="evidence" value="ECO:0007669"/>
    <property type="project" value="UniProtKB-KW"/>
</dbReference>
<dbReference type="CDD" id="cd01129">
    <property type="entry name" value="PulE-GspE-like"/>
    <property type="match status" value="1"/>
</dbReference>
<sequence>MVNKEIIVSDIQKSLNNRVCEDAGIIPVSIEFGVIEIGAMNPDFIRVKEVITDIKRRFNVEVVLKQITASEWEEWFENNSSISLTDENQLKNGIEDTSDEINIQSKSTEDLKSDNLNDEIDNFDIVENEENNNSIDINYSNETNNFHYESKEIKEKPFEEDVENDNALIKLAQTNLGEDFENDVDSFFGDEITKSKDPVISGVASLLSKCFSLNASDVHIEPLEDRLRIRYRIDGMLEEVFAFPRSHISPIVSRLKIMSNLDIAEKRIPQDGRIRCLLRGRKSDFRVSTLPGKWGEKVVLRVLESDSSVLNLSKLITEKSELDLIRIMSKTPYGIVVVVGPTGSGKSTTLYSMLSELNSPGVNISTVEDPVEYTLDGIHQVQVIREKGLDFSRALRSLMRQDPDIILVGETRDKETAQAAMEAALTGHMVFTTLHANDTATAITRLSEMNIPPYLIGASIIGVVAQRLVRKVCLSCSSVKSLSKGKDDRAIKYGLNKARIINETSNDSKSRSCPVCGGSGYKGRVGIYEVMKINENLRELIMKESTADVIRSKAFLVEGRSLLDYGMELVKKELTTIEEVERVCLLEEPLPEES</sequence>
<comment type="similarity">
    <text evidence="1">Belongs to the GSP E family.</text>
</comment>
<evidence type="ECO:0000256" key="2">
    <source>
        <dbReference type="ARBA" id="ARBA00022741"/>
    </source>
</evidence>
<dbReference type="PANTHER" id="PTHR30258:SF2">
    <property type="entry name" value="COMG OPERON PROTEIN 1"/>
    <property type="match status" value="1"/>
</dbReference>
<dbReference type="Proteomes" id="UP000002715">
    <property type="component" value="Chromosome"/>
</dbReference>
<accession>Q31A47</accession>
<dbReference type="SUPFAM" id="SSF52540">
    <property type="entry name" value="P-loop containing nucleoside triphosphate hydrolases"/>
    <property type="match status" value="1"/>
</dbReference>
<dbReference type="Gene3D" id="3.40.50.300">
    <property type="entry name" value="P-loop containing nucleotide triphosphate hydrolases"/>
    <property type="match status" value="1"/>
</dbReference>
<dbReference type="AlphaFoldDB" id="Q31A47"/>
<dbReference type="Gene3D" id="3.30.450.90">
    <property type="match status" value="1"/>
</dbReference>
<evidence type="ECO:0000259" key="4">
    <source>
        <dbReference type="Pfam" id="PF00437"/>
    </source>
</evidence>